<sequence length="107" mass="11969">MVCSISKEKLVAKSLGTKIFWEGGLSQGLAVEDEEVKEGKAPWDKVVAKEKIFKNRGETKKAIRKLNGVHGKRGNWKTSCQNLREGLKDKEDMMEEGNDNRAKGSAY</sequence>
<feature type="region of interest" description="Disordered" evidence="1">
    <location>
        <begin position="87"/>
        <end position="107"/>
    </location>
</feature>
<evidence type="ECO:0000313" key="3">
    <source>
        <dbReference type="Proteomes" id="UP001341840"/>
    </source>
</evidence>
<proteinExistence type="predicted"/>
<name>A0ABU6U9P4_9FABA</name>
<dbReference type="Proteomes" id="UP001341840">
    <property type="component" value="Unassembled WGS sequence"/>
</dbReference>
<keyword evidence="3" id="KW-1185">Reference proteome</keyword>
<organism evidence="2 3">
    <name type="scientific">Stylosanthes scabra</name>
    <dbReference type="NCBI Taxonomy" id="79078"/>
    <lineage>
        <taxon>Eukaryota</taxon>
        <taxon>Viridiplantae</taxon>
        <taxon>Streptophyta</taxon>
        <taxon>Embryophyta</taxon>
        <taxon>Tracheophyta</taxon>
        <taxon>Spermatophyta</taxon>
        <taxon>Magnoliopsida</taxon>
        <taxon>eudicotyledons</taxon>
        <taxon>Gunneridae</taxon>
        <taxon>Pentapetalae</taxon>
        <taxon>rosids</taxon>
        <taxon>fabids</taxon>
        <taxon>Fabales</taxon>
        <taxon>Fabaceae</taxon>
        <taxon>Papilionoideae</taxon>
        <taxon>50 kb inversion clade</taxon>
        <taxon>dalbergioids sensu lato</taxon>
        <taxon>Dalbergieae</taxon>
        <taxon>Pterocarpus clade</taxon>
        <taxon>Stylosanthes</taxon>
    </lineage>
</organism>
<accession>A0ABU6U9P4</accession>
<evidence type="ECO:0000313" key="2">
    <source>
        <dbReference type="EMBL" id="MED6157937.1"/>
    </source>
</evidence>
<gene>
    <name evidence="2" type="ORF">PIB30_028122</name>
</gene>
<dbReference type="EMBL" id="JASCZI010120939">
    <property type="protein sequence ID" value="MED6157937.1"/>
    <property type="molecule type" value="Genomic_DNA"/>
</dbReference>
<protein>
    <submittedName>
        <fullName evidence="2">Uncharacterized protein</fullName>
    </submittedName>
</protein>
<comment type="caution">
    <text evidence="2">The sequence shown here is derived from an EMBL/GenBank/DDBJ whole genome shotgun (WGS) entry which is preliminary data.</text>
</comment>
<reference evidence="2 3" key="1">
    <citation type="journal article" date="2023" name="Plants (Basel)">
        <title>Bridging the Gap: Combining Genomics and Transcriptomics Approaches to Understand Stylosanthes scabra, an Orphan Legume from the Brazilian Caatinga.</title>
        <authorList>
            <person name="Ferreira-Neto J.R.C."/>
            <person name="da Silva M.D."/>
            <person name="Binneck E."/>
            <person name="de Melo N.F."/>
            <person name="da Silva R.H."/>
            <person name="de Melo A.L.T.M."/>
            <person name="Pandolfi V."/>
            <person name="Bustamante F.O."/>
            <person name="Brasileiro-Vidal A.C."/>
            <person name="Benko-Iseppon A.M."/>
        </authorList>
    </citation>
    <scope>NUCLEOTIDE SEQUENCE [LARGE SCALE GENOMIC DNA]</scope>
    <source>
        <tissue evidence="2">Leaves</tissue>
    </source>
</reference>
<feature type="compositionally biased region" description="Basic and acidic residues" evidence="1">
    <location>
        <begin position="98"/>
        <end position="107"/>
    </location>
</feature>
<evidence type="ECO:0000256" key="1">
    <source>
        <dbReference type="SAM" id="MobiDB-lite"/>
    </source>
</evidence>